<dbReference type="InterPro" id="IPR017850">
    <property type="entry name" value="Alkaline_phosphatase_core_sf"/>
</dbReference>
<evidence type="ECO:0008006" key="2">
    <source>
        <dbReference type="Google" id="ProtNLM"/>
    </source>
</evidence>
<dbReference type="InterPro" id="IPR002591">
    <property type="entry name" value="Phosphodiest/P_Trfase"/>
</dbReference>
<gene>
    <name evidence="1" type="ORF">S01H4_15169</name>
</gene>
<protein>
    <recommendedName>
        <fullName evidence="2">Nucleotide pyrophosphatase</fullName>
    </recommendedName>
</protein>
<reference evidence="1" key="1">
    <citation type="journal article" date="2014" name="Front. Microbiol.">
        <title>High frequency of phylogenetically diverse reductive dehalogenase-homologous genes in deep subseafloor sedimentary metagenomes.</title>
        <authorList>
            <person name="Kawai M."/>
            <person name="Futagami T."/>
            <person name="Toyoda A."/>
            <person name="Takaki Y."/>
            <person name="Nishi S."/>
            <person name="Hori S."/>
            <person name="Arai W."/>
            <person name="Tsubouchi T."/>
            <person name="Morono Y."/>
            <person name="Uchiyama I."/>
            <person name="Ito T."/>
            <person name="Fujiyama A."/>
            <person name="Inagaki F."/>
            <person name="Takami H."/>
        </authorList>
    </citation>
    <scope>NUCLEOTIDE SEQUENCE</scope>
    <source>
        <strain evidence="1">Expedition CK06-06</strain>
    </source>
</reference>
<organism evidence="1">
    <name type="scientific">marine sediment metagenome</name>
    <dbReference type="NCBI Taxonomy" id="412755"/>
    <lineage>
        <taxon>unclassified sequences</taxon>
        <taxon>metagenomes</taxon>
        <taxon>ecological metagenomes</taxon>
    </lineage>
</organism>
<dbReference type="AlphaFoldDB" id="X1ABH6"/>
<dbReference type="SUPFAM" id="SSF53649">
    <property type="entry name" value="Alkaline phosphatase-like"/>
    <property type="match status" value="1"/>
</dbReference>
<dbReference type="EMBL" id="BART01006644">
    <property type="protein sequence ID" value="GAG67317.1"/>
    <property type="molecule type" value="Genomic_DNA"/>
</dbReference>
<evidence type="ECO:0000313" key="1">
    <source>
        <dbReference type="EMBL" id="GAG67317.1"/>
    </source>
</evidence>
<comment type="caution">
    <text evidence="1">The sequence shown here is derived from an EMBL/GenBank/DDBJ whole genome shotgun (WGS) entry which is preliminary data.</text>
</comment>
<sequence>MAKDRKVFAFGIDGATFDLISPWCRQGKLPNMSKLLGEAASGILQSTPEPNSAQAWSSFMTGLNPGNHGVYYFLQRKESSYDFEFTNAASRDGKTLWKIASELGKKCIVINVPLTYPPEEINGIMISGMDAPGTNSEFTYPQGIYDELVQEIGEYVIESDASKFFRNGDYRKPLEPSRGR</sequence>
<proteinExistence type="predicted"/>
<name>X1ABH6_9ZZZZ</name>
<dbReference type="Pfam" id="PF01663">
    <property type="entry name" value="Phosphodiest"/>
    <property type="match status" value="1"/>
</dbReference>
<dbReference type="Gene3D" id="3.40.720.10">
    <property type="entry name" value="Alkaline Phosphatase, subunit A"/>
    <property type="match status" value="1"/>
</dbReference>
<accession>X1ABH6</accession>